<evidence type="ECO:0000313" key="10">
    <source>
        <dbReference type="Proteomes" id="UP000677413"/>
    </source>
</evidence>
<feature type="transmembrane region" description="Helical" evidence="7">
    <location>
        <begin position="380"/>
        <end position="403"/>
    </location>
</feature>
<keyword evidence="4 7" id="KW-0812">Transmembrane</keyword>
<feature type="transmembrane region" description="Helical" evidence="7">
    <location>
        <begin position="220"/>
        <end position="243"/>
    </location>
</feature>
<keyword evidence="6 7" id="KW-0472">Membrane</keyword>
<dbReference type="InterPro" id="IPR020846">
    <property type="entry name" value="MFS_dom"/>
</dbReference>
<evidence type="ECO:0000256" key="7">
    <source>
        <dbReference type="SAM" id="Phobius"/>
    </source>
</evidence>
<dbReference type="SUPFAM" id="SSF103473">
    <property type="entry name" value="MFS general substrate transporter"/>
    <property type="match status" value="1"/>
</dbReference>
<feature type="transmembrane region" description="Helical" evidence="7">
    <location>
        <begin position="154"/>
        <end position="175"/>
    </location>
</feature>
<feature type="transmembrane region" description="Helical" evidence="7">
    <location>
        <begin position="316"/>
        <end position="342"/>
    </location>
</feature>
<evidence type="ECO:0000256" key="4">
    <source>
        <dbReference type="ARBA" id="ARBA00022692"/>
    </source>
</evidence>
<protein>
    <submittedName>
        <fullName evidence="9">MFS transporter</fullName>
    </submittedName>
</protein>
<dbReference type="PANTHER" id="PTHR23517">
    <property type="entry name" value="RESISTANCE PROTEIN MDTM, PUTATIVE-RELATED-RELATED"/>
    <property type="match status" value="1"/>
</dbReference>
<accession>A0A941B7D7</accession>
<dbReference type="InterPro" id="IPR050171">
    <property type="entry name" value="MFS_Transporters"/>
</dbReference>
<dbReference type="InterPro" id="IPR036259">
    <property type="entry name" value="MFS_trans_sf"/>
</dbReference>
<proteinExistence type="predicted"/>
<dbReference type="PROSITE" id="PS50850">
    <property type="entry name" value="MFS"/>
    <property type="match status" value="1"/>
</dbReference>
<organism evidence="9 10">
    <name type="scientific">Streptomyces liliiviolaceus</name>
    <dbReference type="NCBI Taxonomy" id="2823109"/>
    <lineage>
        <taxon>Bacteria</taxon>
        <taxon>Bacillati</taxon>
        <taxon>Actinomycetota</taxon>
        <taxon>Actinomycetes</taxon>
        <taxon>Kitasatosporales</taxon>
        <taxon>Streptomycetaceae</taxon>
        <taxon>Streptomyces</taxon>
    </lineage>
</organism>
<dbReference type="EMBL" id="JAGPYQ010000001">
    <property type="protein sequence ID" value="MBQ0850361.1"/>
    <property type="molecule type" value="Genomic_DNA"/>
</dbReference>
<dbReference type="InterPro" id="IPR011701">
    <property type="entry name" value="MFS"/>
</dbReference>
<evidence type="ECO:0000259" key="8">
    <source>
        <dbReference type="PROSITE" id="PS50850"/>
    </source>
</evidence>
<evidence type="ECO:0000256" key="2">
    <source>
        <dbReference type="ARBA" id="ARBA00022448"/>
    </source>
</evidence>
<comment type="caution">
    <text evidence="9">The sequence shown here is derived from an EMBL/GenBank/DDBJ whole genome shotgun (WGS) entry which is preliminary data.</text>
</comment>
<gene>
    <name evidence="9" type="ORF">J8N05_19425</name>
</gene>
<dbReference type="Gene3D" id="1.20.1250.20">
    <property type="entry name" value="MFS general substrate transporter like domains"/>
    <property type="match status" value="1"/>
</dbReference>
<dbReference type="GO" id="GO:0005886">
    <property type="term" value="C:plasma membrane"/>
    <property type="evidence" value="ECO:0007669"/>
    <property type="project" value="UniProtKB-SubCell"/>
</dbReference>
<feature type="transmembrane region" description="Helical" evidence="7">
    <location>
        <begin position="290"/>
        <end position="310"/>
    </location>
</feature>
<evidence type="ECO:0000256" key="3">
    <source>
        <dbReference type="ARBA" id="ARBA00022475"/>
    </source>
</evidence>
<feature type="transmembrane region" description="Helical" evidence="7">
    <location>
        <begin position="58"/>
        <end position="82"/>
    </location>
</feature>
<evidence type="ECO:0000256" key="6">
    <source>
        <dbReference type="ARBA" id="ARBA00023136"/>
    </source>
</evidence>
<comment type="subcellular location">
    <subcellularLocation>
        <location evidence="1">Cell membrane</location>
        <topology evidence="1">Multi-pass membrane protein</topology>
    </subcellularLocation>
</comment>
<evidence type="ECO:0000256" key="5">
    <source>
        <dbReference type="ARBA" id="ARBA00022989"/>
    </source>
</evidence>
<feature type="transmembrane region" description="Helical" evidence="7">
    <location>
        <begin position="25"/>
        <end position="46"/>
    </location>
</feature>
<dbReference type="AlphaFoldDB" id="A0A941B7D7"/>
<keyword evidence="3" id="KW-1003">Cell membrane</keyword>
<feature type="domain" description="Major facilitator superfamily (MFS) profile" evidence="8">
    <location>
        <begin position="1"/>
        <end position="203"/>
    </location>
</feature>
<feature type="transmembrane region" description="Helical" evidence="7">
    <location>
        <begin position="102"/>
        <end position="125"/>
    </location>
</feature>
<dbReference type="RefSeq" id="WP_210884490.1">
    <property type="nucleotide sequence ID" value="NZ_JAGPYQ010000001.1"/>
</dbReference>
<feature type="transmembrane region" description="Helical" evidence="7">
    <location>
        <begin position="255"/>
        <end position="278"/>
    </location>
</feature>
<keyword evidence="2" id="KW-0813">Transport</keyword>
<keyword evidence="5 7" id="KW-1133">Transmembrane helix</keyword>
<feature type="transmembrane region" description="Helical" evidence="7">
    <location>
        <begin position="349"/>
        <end position="374"/>
    </location>
</feature>
<name>A0A941B7D7_9ACTN</name>
<evidence type="ECO:0000313" key="9">
    <source>
        <dbReference type="EMBL" id="MBQ0850361.1"/>
    </source>
</evidence>
<reference evidence="9 10" key="1">
    <citation type="submission" date="2021-04" db="EMBL/GenBank/DDBJ databases">
        <authorList>
            <person name="Tang X."/>
            <person name="Zhou X."/>
            <person name="Chen X."/>
            <person name="Cernava T."/>
            <person name="Zhang C."/>
        </authorList>
    </citation>
    <scope>NUCLEOTIDE SEQUENCE [LARGE SCALE GENOMIC DNA]</scope>
    <source>
        <strain evidence="9 10">BH-SS-21</strain>
    </source>
</reference>
<dbReference type="Pfam" id="PF07690">
    <property type="entry name" value="MFS_1"/>
    <property type="match status" value="1"/>
</dbReference>
<dbReference type="GO" id="GO:0022857">
    <property type="term" value="F:transmembrane transporter activity"/>
    <property type="evidence" value="ECO:0007669"/>
    <property type="project" value="InterPro"/>
</dbReference>
<keyword evidence="10" id="KW-1185">Reference proteome</keyword>
<evidence type="ECO:0000256" key="1">
    <source>
        <dbReference type="ARBA" id="ARBA00004651"/>
    </source>
</evidence>
<dbReference type="PANTHER" id="PTHR23517:SF3">
    <property type="entry name" value="INTEGRAL MEMBRANE TRANSPORT PROTEIN"/>
    <property type="match status" value="1"/>
</dbReference>
<sequence length="426" mass="43247">MTPSPAHTAPPPAAVAAARTPWPTLIWVLLIGTFLIRSAGFIYPFLAYHLADRGVEGTWASIVLALFGAGWLTGQVVCGAAADRLGRRATLVGAMTGATGVFAVLAQTHGLAALAVSAFLAGVCYDAPRPIVSALIADSVPDEPTRARIAGWRYFAVNLGAACTGAVGGLLTEAVGTTPLFLTNAAACALFAAAAWRFLPARTSTPPPVSGTYRAAFTDVRLMLLWLVSVCALIPVAALYSVLPVMMAQDHLPASAYGFSQVAGAIAVLILSPLLNPYLARRATGNRPMVGLLAVSAVILGAGMGSAGLTSHPAGYAAAVIAAVPGEIVAFVAASNVVNLIAPAHSRGLYAGVWSSTLAVAVIGAPLLASWALSTGAHPFVALVLMACGLTGAVICLPLSVLVHRPRPPATAPPLPQLVAAAQKIG</sequence>
<dbReference type="Proteomes" id="UP000677413">
    <property type="component" value="Unassembled WGS sequence"/>
</dbReference>
<feature type="transmembrane region" description="Helical" evidence="7">
    <location>
        <begin position="181"/>
        <end position="199"/>
    </location>
</feature>